<dbReference type="InterPro" id="IPR023753">
    <property type="entry name" value="FAD/NAD-binding_dom"/>
</dbReference>
<evidence type="ECO:0000256" key="4">
    <source>
        <dbReference type="PIRSR" id="PIRSR000350-3"/>
    </source>
</evidence>
<dbReference type="SUPFAM" id="SSF51905">
    <property type="entry name" value="FAD/NAD(P)-binding domain"/>
    <property type="match status" value="1"/>
</dbReference>
<dbReference type="Pfam" id="PF02852">
    <property type="entry name" value="Pyr_redox_dim"/>
    <property type="match status" value="1"/>
</dbReference>
<feature type="disulfide bond" description="Redox-active" evidence="5">
    <location>
        <begin position="54"/>
        <end position="59"/>
    </location>
</feature>
<comment type="cofactor">
    <cofactor evidence="4">
        <name>FAD</name>
        <dbReference type="ChEBI" id="CHEBI:57692"/>
    </cofactor>
    <text evidence="4">Binds 1 FAD per subunit.</text>
</comment>
<dbReference type="Gene3D" id="3.50.50.60">
    <property type="entry name" value="FAD/NAD(P)-binding domain"/>
    <property type="match status" value="2"/>
</dbReference>
<dbReference type="Gene3D" id="3.30.390.30">
    <property type="match status" value="1"/>
</dbReference>
<keyword evidence="4" id="KW-0547">Nucleotide-binding</keyword>
<evidence type="ECO:0000256" key="2">
    <source>
        <dbReference type="ARBA" id="ARBA00022630"/>
    </source>
</evidence>
<evidence type="ECO:0000259" key="7">
    <source>
        <dbReference type="Pfam" id="PF07992"/>
    </source>
</evidence>
<feature type="binding site" evidence="4">
    <location>
        <position position="126"/>
    </location>
    <ligand>
        <name>FAD</name>
        <dbReference type="ChEBI" id="CHEBI:57692"/>
    </ligand>
</feature>
<feature type="binding site" evidence="4">
    <location>
        <position position="279"/>
    </location>
    <ligand>
        <name>NAD(+)</name>
        <dbReference type="ChEBI" id="CHEBI:57540"/>
    </ligand>
</feature>
<evidence type="ECO:0000256" key="5">
    <source>
        <dbReference type="PIRSR" id="PIRSR000350-4"/>
    </source>
</evidence>
<organism evidence="8 9">
    <name type="scientific">Mycetocola reblochoni REB411</name>
    <dbReference type="NCBI Taxonomy" id="1255698"/>
    <lineage>
        <taxon>Bacteria</taxon>
        <taxon>Bacillati</taxon>
        <taxon>Actinomycetota</taxon>
        <taxon>Actinomycetes</taxon>
        <taxon>Micrococcales</taxon>
        <taxon>Microbacteriaceae</taxon>
        <taxon>Mycetocola</taxon>
    </lineage>
</organism>
<feature type="binding site" evidence="4">
    <location>
        <position position="319"/>
    </location>
    <ligand>
        <name>FAD</name>
        <dbReference type="ChEBI" id="CHEBI:57692"/>
    </ligand>
</feature>
<keyword evidence="2" id="KW-0285">Flavoprotein</keyword>
<feature type="binding site" evidence="4">
    <location>
        <position position="63"/>
    </location>
    <ligand>
        <name>FAD</name>
        <dbReference type="ChEBI" id="CHEBI:57692"/>
    </ligand>
</feature>
<dbReference type="EMBL" id="FUKR01000011">
    <property type="protein sequence ID" value="SJN19807.1"/>
    <property type="molecule type" value="Genomic_DNA"/>
</dbReference>
<accession>A0A1R4IJ34</accession>
<feature type="domain" description="Pyridine nucleotide-disulphide oxidoreductase dimerisation" evidence="6">
    <location>
        <begin position="367"/>
        <end position="472"/>
    </location>
</feature>
<evidence type="ECO:0000256" key="3">
    <source>
        <dbReference type="ARBA" id="ARBA00022827"/>
    </source>
</evidence>
<evidence type="ECO:0000313" key="8">
    <source>
        <dbReference type="EMBL" id="SJN19807.1"/>
    </source>
</evidence>
<sequence length="485" mass="50433">MSTRHRRSDDRTASDEYDLIVIGGGPVGENIADRAVTGGLQVALVESELVGGECSYWACMPSKALLRSGQALRAAQSVPGAAQAVTGRLDVDAVLARRTEYTSDWSDEGQVDWLTQAHIELHRGHGRLTGERTVSVTAPEGTVSVLTARHAVAVATGSAALIPDIDGLRGVRPWTNREATAVTTPPRSLVILGGGVVGAELATAFTDLGTAVTVLARSTLLASMEPEAGRAVADSLRGRGADIRERATVSSVRRLDGSVTVRLASGDEIVADEILVATGRRPRSDDLGLDAVGLTPGDWLPTDDTLRVDGVPWLYAAGDVTGRALLTHQGKYQARAAGDAIAARAAGSPVDAAAWGRHVATADHSAVPQVVFSDPEVALVGLTAAAARERGMDVAVVDVELGSVAGAALREEGARGLARAVIDRDAGVIRGMTLIGSDVAELLHAATVAVVGEVPIARLWHAVPAYPTASELWLRILEGYGRESA</sequence>
<name>A0A1R4IJ34_9MICO</name>
<protein>
    <submittedName>
        <fullName evidence="8">PF00070 family, FAD-dependent NAD(P)-disulphide oxidoreductase</fullName>
    </submittedName>
</protein>
<dbReference type="GO" id="GO:0003955">
    <property type="term" value="F:NAD(P)H dehydrogenase (quinone) activity"/>
    <property type="evidence" value="ECO:0007669"/>
    <property type="project" value="TreeGrafter"/>
</dbReference>
<dbReference type="Pfam" id="PF07992">
    <property type="entry name" value="Pyr_redox_2"/>
    <property type="match status" value="1"/>
</dbReference>
<evidence type="ECO:0000313" key="9">
    <source>
        <dbReference type="Proteomes" id="UP000196778"/>
    </source>
</evidence>
<reference evidence="9" key="1">
    <citation type="submission" date="2017-02" db="EMBL/GenBank/DDBJ databases">
        <authorList>
            <person name="Dridi B."/>
        </authorList>
    </citation>
    <scope>NUCLEOTIDE SEQUENCE [LARGE SCALE GENOMIC DNA]</scope>
    <source>
        <strain evidence="9">EB411</strain>
    </source>
</reference>
<keyword evidence="3 4" id="KW-0274">FAD</keyword>
<dbReference type="PRINTS" id="PR00411">
    <property type="entry name" value="PNDRDTASEI"/>
</dbReference>
<gene>
    <name evidence="8" type="ORF">FM119_02050</name>
</gene>
<dbReference type="SUPFAM" id="SSF55424">
    <property type="entry name" value="FAD/NAD-linked reductases, dimerisation (C-terminal) domain"/>
    <property type="match status" value="1"/>
</dbReference>
<keyword evidence="9" id="KW-1185">Reference proteome</keyword>
<feature type="binding site" evidence="4">
    <location>
        <begin position="156"/>
        <end position="158"/>
    </location>
    <ligand>
        <name>FAD</name>
        <dbReference type="ChEBI" id="CHEBI:57692"/>
    </ligand>
</feature>
<dbReference type="InterPro" id="IPR001100">
    <property type="entry name" value="Pyr_nuc-diS_OxRdtase"/>
</dbReference>
<dbReference type="RefSeq" id="WP_087136034.1">
    <property type="nucleotide sequence ID" value="NZ_FUKR01000011.1"/>
</dbReference>
<dbReference type="PRINTS" id="PR00368">
    <property type="entry name" value="FADPNR"/>
</dbReference>
<proteinExistence type="inferred from homology"/>
<dbReference type="PIRSF" id="PIRSF000350">
    <property type="entry name" value="Mercury_reductase_MerA"/>
    <property type="match status" value="1"/>
</dbReference>
<dbReference type="PANTHER" id="PTHR43014">
    <property type="entry name" value="MERCURIC REDUCTASE"/>
    <property type="match status" value="1"/>
</dbReference>
<dbReference type="Proteomes" id="UP000196778">
    <property type="component" value="Unassembled WGS sequence"/>
</dbReference>
<dbReference type="AlphaFoldDB" id="A0A1R4IJ34"/>
<feature type="domain" description="FAD/NAD(P)-binding" evidence="7">
    <location>
        <begin position="17"/>
        <end position="330"/>
    </location>
</feature>
<dbReference type="PANTHER" id="PTHR43014:SF2">
    <property type="entry name" value="MERCURIC REDUCTASE"/>
    <property type="match status" value="1"/>
</dbReference>
<feature type="binding site" evidence="4">
    <location>
        <begin position="193"/>
        <end position="200"/>
    </location>
    <ligand>
        <name>NAD(+)</name>
        <dbReference type="ChEBI" id="CHEBI:57540"/>
    </ligand>
</feature>
<dbReference type="GO" id="GO:0050660">
    <property type="term" value="F:flavin adenine dinucleotide binding"/>
    <property type="evidence" value="ECO:0007669"/>
    <property type="project" value="TreeGrafter"/>
</dbReference>
<evidence type="ECO:0000256" key="1">
    <source>
        <dbReference type="ARBA" id="ARBA00007532"/>
    </source>
</evidence>
<dbReference type="InterPro" id="IPR016156">
    <property type="entry name" value="FAD/NAD-linked_Rdtase_dimer_sf"/>
</dbReference>
<dbReference type="InterPro" id="IPR004099">
    <property type="entry name" value="Pyr_nucl-diS_OxRdtase_dimer"/>
</dbReference>
<evidence type="ECO:0000259" key="6">
    <source>
        <dbReference type="Pfam" id="PF02852"/>
    </source>
</evidence>
<dbReference type="InterPro" id="IPR036188">
    <property type="entry name" value="FAD/NAD-bd_sf"/>
</dbReference>
<dbReference type="OrthoDB" id="9800167at2"/>
<comment type="similarity">
    <text evidence="1">Belongs to the class-I pyridine nucleotide-disulfide oxidoreductase family.</text>
</comment>
<keyword evidence="4" id="KW-0520">NAD</keyword>